<dbReference type="AlphaFoldDB" id="A0A4R5W3E6"/>
<gene>
    <name evidence="1" type="ORF">E2I14_10100</name>
</gene>
<name>A0A4R5W3E6_9BURK</name>
<reference evidence="1 2" key="1">
    <citation type="submission" date="2019-03" db="EMBL/GenBank/DDBJ databases">
        <title>Sapientia aquatica gen. nov., sp. nov., isolated from a crater lake.</title>
        <authorList>
            <person name="Felfoldi T."/>
            <person name="Szabo A."/>
            <person name="Toth E."/>
            <person name="Schumann P."/>
            <person name="Keki Z."/>
            <person name="Marialigeti K."/>
            <person name="Mathe I."/>
        </authorList>
    </citation>
    <scope>NUCLEOTIDE SEQUENCE [LARGE SCALE GENOMIC DNA]</scope>
    <source>
        <strain evidence="1 2">SA-152</strain>
    </source>
</reference>
<proteinExistence type="predicted"/>
<protein>
    <submittedName>
        <fullName evidence="1">Uncharacterized protein</fullName>
    </submittedName>
</protein>
<comment type="caution">
    <text evidence="1">The sequence shown here is derived from an EMBL/GenBank/DDBJ whole genome shotgun (WGS) entry which is preliminary data.</text>
</comment>
<dbReference type="RefSeq" id="WP_133328033.1">
    <property type="nucleotide sequence ID" value="NZ_SMYL01000004.1"/>
</dbReference>
<dbReference type="EMBL" id="SMYL01000004">
    <property type="protein sequence ID" value="TDK65938.1"/>
    <property type="molecule type" value="Genomic_DNA"/>
</dbReference>
<dbReference type="Proteomes" id="UP000294829">
    <property type="component" value="Unassembled WGS sequence"/>
</dbReference>
<evidence type="ECO:0000313" key="1">
    <source>
        <dbReference type="EMBL" id="TDK65938.1"/>
    </source>
</evidence>
<dbReference type="OrthoDB" id="8704355at2"/>
<keyword evidence="2" id="KW-1185">Reference proteome</keyword>
<evidence type="ECO:0000313" key="2">
    <source>
        <dbReference type="Proteomes" id="UP000294829"/>
    </source>
</evidence>
<sequence length="124" mass="14141">MAPWDRKLASRSVIFVLLLLVVTIASGDEYKDLKGSYSIGGKSFYDPPVYEPKNTHIYFYLNGEAAKDLFDHMKIKAKSNVYSEDLLWKKIRNMQCTKSKRTSEYNCSFGIDIKNQTIVNGVAC</sequence>
<organism evidence="1 2">
    <name type="scientific">Sapientia aquatica</name>
    <dbReference type="NCBI Taxonomy" id="1549640"/>
    <lineage>
        <taxon>Bacteria</taxon>
        <taxon>Pseudomonadati</taxon>
        <taxon>Pseudomonadota</taxon>
        <taxon>Betaproteobacteria</taxon>
        <taxon>Burkholderiales</taxon>
        <taxon>Oxalobacteraceae</taxon>
        <taxon>Sapientia</taxon>
    </lineage>
</organism>
<accession>A0A4R5W3E6</accession>